<keyword evidence="3" id="KW-1185">Reference proteome</keyword>
<keyword evidence="1" id="KW-0812">Transmembrane</keyword>
<keyword evidence="1" id="KW-1133">Transmembrane helix</keyword>
<name>A0A1H0IJJ0_9PSEU</name>
<reference evidence="3" key="1">
    <citation type="submission" date="2016-10" db="EMBL/GenBank/DDBJ databases">
        <authorList>
            <person name="Varghese N."/>
            <person name="Submissions S."/>
        </authorList>
    </citation>
    <scope>NUCLEOTIDE SEQUENCE [LARGE SCALE GENOMIC DNA]</scope>
    <source>
        <strain evidence="3">IBRC-M 10655</strain>
    </source>
</reference>
<keyword evidence="1" id="KW-0472">Membrane</keyword>
<dbReference type="AlphaFoldDB" id="A0A1H0IJJ0"/>
<evidence type="ECO:0000256" key="1">
    <source>
        <dbReference type="SAM" id="Phobius"/>
    </source>
</evidence>
<sequence>MTGSRRRELIKLGELVGQHVRGPYVDQLRGAVAKWRDPRAKAVRERRKAARRTRLWTATGVTTGGGAAVLQTAVESPGAGPGVLIGATVIAGFMAVSAGIQSRRLHKQPLPEPIRVPAPLPARGSQAREPMRRLEEAEDTLHELLSQLARGAMVPADSVDQARRTGADAATALRATAAQLHAVERARDHAPSSDRAALSDGVRRLRTHLDEGIDGYCRLVAAAGHALAASTPSHGRTELVDATDHLAGLAHALRELS</sequence>
<dbReference type="STRING" id="504798.SAMN05421871_108284"/>
<dbReference type="InterPro" id="IPR057952">
    <property type="entry name" value="Rv2743c-like"/>
</dbReference>
<accession>A0A1H0IJJ0</accession>
<dbReference type="OrthoDB" id="3701303at2"/>
<evidence type="ECO:0000313" key="3">
    <source>
        <dbReference type="Proteomes" id="UP000199651"/>
    </source>
</evidence>
<feature type="transmembrane region" description="Helical" evidence="1">
    <location>
        <begin position="55"/>
        <end position="74"/>
    </location>
</feature>
<dbReference type="EMBL" id="FNJB01000002">
    <property type="protein sequence ID" value="SDO31515.1"/>
    <property type="molecule type" value="Genomic_DNA"/>
</dbReference>
<dbReference type="NCBIfam" id="NF047839">
    <property type="entry name" value="PspM_Rv2743c"/>
    <property type="match status" value="1"/>
</dbReference>
<protein>
    <submittedName>
        <fullName evidence="2">Uncharacterized protein</fullName>
    </submittedName>
</protein>
<dbReference type="Proteomes" id="UP000199651">
    <property type="component" value="Unassembled WGS sequence"/>
</dbReference>
<feature type="transmembrane region" description="Helical" evidence="1">
    <location>
        <begin position="80"/>
        <end position="100"/>
    </location>
</feature>
<dbReference type="RefSeq" id="WP_091371170.1">
    <property type="nucleotide sequence ID" value="NZ_FNDV01000008.1"/>
</dbReference>
<gene>
    <name evidence="2" type="ORF">SAMN05192558_102585</name>
</gene>
<proteinExistence type="predicted"/>
<evidence type="ECO:0000313" key="2">
    <source>
        <dbReference type="EMBL" id="SDO31515.1"/>
    </source>
</evidence>
<organism evidence="2 3">
    <name type="scientific">Actinokineospora alba</name>
    <dbReference type="NCBI Taxonomy" id="504798"/>
    <lineage>
        <taxon>Bacteria</taxon>
        <taxon>Bacillati</taxon>
        <taxon>Actinomycetota</taxon>
        <taxon>Actinomycetes</taxon>
        <taxon>Pseudonocardiales</taxon>
        <taxon>Pseudonocardiaceae</taxon>
        <taxon>Actinokineospora</taxon>
    </lineage>
</organism>
<dbReference type="Pfam" id="PF25587">
    <property type="entry name" value="Rv2743c"/>
    <property type="match status" value="1"/>
</dbReference>